<evidence type="ECO:0000313" key="2">
    <source>
        <dbReference type="EMBL" id="OHV38678.1"/>
    </source>
</evidence>
<dbReference type="AlphaFoldDB" id="A0A1S1QVE3"/>
<name>A0A1S1QVE3_9ACTN</name>
<organism evidence="2 3">
    <name type="scientific">Parafrankia colletiae</name>
    <dbReference type="NCBI Taxonomy" id="573497"/>
    <lineage>
        <taxon>Bacteria</taxon>
        <taxon>Bacillati</taxon>
        <taxon>Actinomycetota</taxon>
        <taxon>Actinomycetes</taxon>
        <taxon>Frankiales</taxon>
        <taxon>Frankiaceae</taxon>
        <taxon>Parafrankia</taxon>
    </lineage>
</organism>
<reference evidence="3" key="1">
    <citation type="submission" date="2016-07" db="EMBL/GenBank/DDBJ databases">
        <title>Sequence Frankia sp. strain CcI1.17.</title>
        <authorList>
            <person name="Ghodhbane-Gtari F."/>
            <person name="Swanson E."/>
            <person name="Gueddou A."/>
            <person name="Morris K."/>
            <person name="Hezbri K."/>
            <person name="Ktari A."/>
            <person name="Nouioui I."/>
            <person name="Abebe-Akele F."/>
            <person name="Simpson S."/>
            <person name="Thomas K."/>
            <person name="Gtari M."/>
            <person name="Tisa L.S."/>
            <person name="Hurst S."/>
        </authorList>
    </citation>
    <scope>NUCLEOTIDE SEQUENCE [LARGE SCALE GENOMIC DNA]</scope>
    <source>
        <strain evidence="3">Cc1.17</strain>
    </source>
</reference>
<feature type="compositionally biased region" description="Basic and acidic residues" evidence="1">
    <location>
        <begin position="199"/>
        <end position="248"/>
    </location>
</feature>
<evidence type="ECO:0000256" key="1">
    <source>
        <dbReference type="SAM" id="MobiDB-lite"/>
    </source>
</evidence>
<feature type="region of interest" description="Disordered" evidence="1">
    <location>
        <begin position="199"/>
        <end position="265"/>
    </location>
</feature>
<accession>A0A1S1QVE3</accession>
<dbReference type="EMBL" id="MBLM01000108">
    <property type="protein sequence ID" value="OHV38678.1"/>
    <property type="molecule type" value="Genomic_DNA"/>
</dbReference>
<evidence type="ECO:0000313" key="3">
    <source>
        <dbReference type="Proteomes" id="UP000179627"/>
    </source>
</evidence>
<sequence>MEEQVADGTIDGPGATDAAWAPDVPDVRAAIRQAARELLRAAPYGSLVLWGGRLVHGLRFASIAPAPTGPAPAGCTPVVPGLFEQLDVGASARLVMLAPFPVGRLLGTEDQACRFQVCGAVAADGCEWVSVALAGWVARVPDESVSELALAFTERHPTPDLLDLGSAWMLLEIDLAEATVRTRSGCIRLDTDDALDLLHDRRQGPGRGLDRERDSEAGGRRHADRSDLRAREDSRGGFRAQDSERDPKPVAGPGGTPEPGNEARW</sequence>
<keyword evidence="3" id="KW-1185">Reference proteome</keyword>
<proteinExistence type="predicted"/>
<protein>
    <submittedName>
        <fullName evidence="2">Uncharacterized protein</fullName>
    </submittedName>
</protein>
<dbReference type="Proteomes" id="UP000179627">
    <property type="component" value="Unassembled WGS sequence"/>
</dbReference>
<dbReference type="RefSeq" id="WP_071083715.1">
    <property type="nucleotide sequence ID" value="NZ_MBLM01000108.1"/>
</dbReference>
<dbReference type="OrthoDB" id="3214264at2"/>
<gene>
    <name evidence="2" type="ORF">CC117_02755</name>
</gene>
<comment type="caution">
    <text evidence="2">The sequence shown here is derived from an EMBL/GenBank/DDBJ whole genome shotgun (WGS) entry which is preliminary data.</text>
</comment>